<accession>A0AAQ4CY34</accession>
<evidence type="ECO:0000313" key="1">
    <source>
        <dbReference type="EMBL" id="KAK8755124.1"/>
    </source>
</evidence>
<keyword evidence="2" id="KW-1185">Reference proteome</keyword>
<name>A0AAQ4CY34_AMBAM</name>
<proteinExistence type="predicted"/>
<gene>
    <name evidence="1" type="ORF">V5799_002174</name>
</gene>
<organism evidence="1 2">
    <name type="scientific">Amblyomma americanum</name>
    <name type="common">Lone star tick</name>
    <dbReference type="NCBI Taxonomy" id="6943"/>
    <lineage>
        <taxon>Eukaryota</taxon>
        <taxon>Metazoa</taxon>
        <taxon>Ecdysozoa</taxon>
        <taxon>Arthropoda</taxon>
        <taxon>Chelicerata</taxon>
        <taxon>Arachnida</taxon>
        <taxon>Acari</taxon>
        <taxon>Parasitiformes</taxon>
        <taxon>Ixodida</taxon>
        <taxon>Ixodoidea</taxon>
        <taxon>Ixodidae</taxon>
        <taxon>Amblyomminae</taxon>
        <taxon>Amblyomma</taxon>
    </lineage>
</organism>
<sequence>MRRNGVRRNCASEGDPAVTPCANVGGHNVGPARRHATHWLAFLSEVPVRPVPRTKNRSSVRPGVMESPLLFVLRLLMLAAGTSAMPARKASAVGAQSTAAVLRQQPPIATKDDPLVLVNGTDATADRICLVLHSMDEKARRDLMQQLTRATYASARSHEEEEFAGQIQEQWDAFVGKVKQVARSTWEHLARRMASSLEQLAT</sequence>
<comment type="caution">
    <text evidence="1">The sequence shown here is derived from an EMBL/GenBank/DDBJ whole genome shotgun (WGS) entry which is preliminary data.</text>
</comment>
<reference evidence="1 2" key="1">
    <citation type="journal article" date="2023" name="Arcadia Sci">
        <title>De novo assembly of a long-read Amblyomma americanum tick genome.</title>
        <authorList>
            <person name="Chou S."/>
            <person name="Poskanzer K.E."/>
            <person name="Rollins M."/>
            <person name="Thuy-Boun P.S."/>
        </authorList>
    </citation>
    <scope>NUCLEOTIDE SEQUENCE [LARGE SCALE GENOMIC DNA]</scope>
    <source>
        <strain evidence="1">F_SG_1</strain>
        <tissue evidence="1">Salivary glands</tissue>
    </source>
</reference>
<evidence type="ECO:0000313" key="2">
    <source>
        <dbReference type="Proteomes" id="UP001321473"/>
    </source>
</evidence>
<dbReference type="AlphaFoldDB" id="A0AAQ4CY34"/>
<dbReference type="EMBL" id="JARKHS020036695">
    <property type="protein sequence ID" value="KAK8755124.1"/>
    <property type="molecule type" value="Genomic_DNA"/>
</dbReference>
<protein>
    <submittedName>
        <fullName evidence="1">Uncharacterized protein</fullName>
    </submittedName>
</protein>
<dbReference type="Proteomes" id="UP001321473">
    <property type="component" value="Unassembled WGS sequence"/>
</dbReference>